<keyword evidence="7" id="KW-1185">Reference proteome</keyword>
<feature type="domain" description="NolW-like" evidence="5">
    <location>
        <begin position="841"/>
        <end position="947"/>
    </location>
</feature>
<dbReference type="InterPro" id="IPR038591">
    <property type="entry name" value="NolW-like_sf"/>
</dbReference>
<dbReference type="Gene3D" id="3.30.1370.120">
    <property type="match status" value="4"/>
</dbReference>
<evidence type="ECO:0000313" key="6">
    <source>
        <dbReference type="EMBL" id="BBO33785.1"/>
    </source>
</evidence>
<dbReference type="PANTHER" id="PTHR30332:SF24">
    <property type="entry name" value="SECRETIN GSPD-RELATED"/>
    <property type="match status" value="1"/>
</dbReference>
<proteinExistence type="predicted"/>
<dbReference type="Proteomes" id="UP000326837">
    <property type="component" value="Chromosome"/>
</dbReference>
<evidence type="ECO:0000259" key="5">
    <source>
        <dbReference type="Pfam" id="PF03958"/>
    </source>
</evidence>
<gene>
    <name evidence="6" type="ORF">PLANPX_3397</name>
</gene>
<reference evidence="7" key="1">
    <citation type="submission" date="2019-10" db="EMBL/GenBank/DDBJ databases">
        <title>Lacipirellula parvula gen. nov., sp. nov., representing a lineage of planctomycetes widespread in freshwater anoxic habitats, and description of the family Lacipirellulaceae.</title>
        <authorList>
            <person name="Dedysh S.N."/>
            <person name="Kulichevskaya I.S."/>
            <person name="Beletsky A.V."/>
            <person name="Rakitin A.L."/>
            <person name="Mardanov A.V."/>
            <person name="Ivanova A.A."/>
            <person name="Saltykova V.X."/>
            <person name="Rijpstra W.I.C."/>
            <person name="Sinninghe Damste J.S."/>
            <person name="Ravin N.V."/>
        </authorList>
    </citation>
    <scope>NUCLEOTIDE SEQUENCE [LARGE SCALE GENOMIC DNA]</scope>
    <source>
        <strain evidence="7">PX69</strain>
    </source>
</reference>
<dbReference type="AlphaFoldDB" id="A0A5K7XBP8"/>
<evidence type="ECO:0000256" key="1">
    <source>
        <dbReference type="ARBA" id="ARBA00004370"/>
    </source>
</evidence>
<dbReference type="GO" id="GO:0015627">
    <property type="term" value="C:type II protein secretion system complex"/>
    <property type="evidence" value="ECO:0007669"/>
    <property type="project" value="TreeGrafter"/>
</dbReference>
<comment type="subcellular location">
    <subcellularLocation>
        <location evidence="1">Membrane</location>
    </subcellularLocation>
</comment>
<keyword evidence="3" id="KW-0472">Membrane</keyword>
<feature type="compositionally biased region" description="Low complexity" evidence="4">
    <location>
        <begin position="891"/>
        <end position="901"/>
    </location>
</feature>
<feature type="region of interest" description="Disordered" evidence="4">
    <location>
        <begin position="620"/>
        <end position="639"/>
    </location>
</feature>
<dbReference type="EMBL" id="AP021861">
    <property type="protein sequence ID" value="BBO33785.1"/>
    <property type="molecule type" value="Genomic_DNA"/>
</dbReference>
<evidence type="ECO:0000256" key="4">
    <source>
        <dbReference type="SAM" id="MobiDB-lite"/>
    </source>
</evidence>
<feature type="compositionally biased region" description="Basic and acidic residues" evidence="4">
    <location>
        <begin position="872"/>
        <end position="890"/>
    </location>
</feature>
<dbReference type="GO" id="GO:0016020">
    <property type="term" value="C:membrane"/>
    <property type="evidence" value="ECO:0007669"/>
    <property type="project" value="UniProtKB-SubCell"/>
</dbReference>
<name>A0A5K7XBP8_9BACT</name>
<dbReference type="Pfam" id="PF03958">
    <property type="entry name" value="Secretin_N"/>
    <property type="match status" value="1"/>
</dbReference>
<feature type="region of interest" description="Disordered" evidence="4">
    <location>
        <begin position="872"/>
        <end position="907"/>
    </location>
</feature>
<dbReference type="KEGG" id="lpav:PLANPX_3397"/>
<evidence type="ECO:0000256" key="2">
    <source>
        <dbReference type="ARBA" id="ARBA00022729"/>
    </source>
</evidence>
<dbReference type="InterPro" id="IPR005644">
    <property type="entry name" value="NolW-like"/>
</dbReference>
<dbReference type="InterPro" id="IPR050810">
    <property type="entry name" value="Bact_Secretion_Sys_Channel"/>
</dbReference>
<accession>A0A5K7XBP8</accession>
<feature type="region of interest" description="Disordered" evidence="4">
    <location>
        <begin position="977"/>
        <end position="1034"/>
    </location>
</feature>
<feature type="compositionally biased region" description="Low complexity" evidence="4">
    <location>
        <begin position="674"/>
        <end position="689"/>
    </location>
</feature>
<feature type="compositionally biased region" description="Basic and acidic residues" evidence="4">
    <location>
        <begin position="1005"/>
        <end position="1034"/>
    </location>
</feature>
<dbReference type="GO" id="GO:0009306">
    <property type="term" value="P:protein secretion"/>
    <property type="evidence" value="ECO:0007669"/>
    <property type="project" value="TreeGrafter"/>
</dbReference>
<evidence type="ECO:0000313" key="7">
    <source>
        <dbReference type="Proteomes" id="UP000326837"/>
    </source>
</evidence>
<feature type="compositionally biased region" description="Basic and acidic residues" evidence="4">
    <location>
        <begin position="94"/>
        <end position="116"/>
    </location>
</feature>
<sequence length="1034" mass="112937">MADAPSLPPSHTDHSAARRLLRLMTLVVVVAVGASELAAPHAYAQERGGRGRGRGGPGGGMSPEMMIQMRAAQMGQGGPQPGQQPPGGEQPKPAGEKPPEGEKPAEDSKTIKRPTEKPQANAEELKAAPDKDGMVQFTFRGQPWTDVLEWFASVSKKSLDWQELPGDFVNLSTQRRYTIDETRDLLNRTLMARGFTMISLGDVLTVVKIDKIDPSMVRRVEPDDLDDQPPHDFVRTRFPLPPTLEPAKAVEDLKVVLSPTAKVTPLLASKQIQVIDAVANLRDVRDLLYAEQMVADKDVRPRVFGPFKYRRADYIADQVMVVLGLDPSSRKGPMEMQLEQQKLQMAMQMQQQGKDVSKMLKEDGPPVHIAVDKRRNFLLVNAPPAEMDIIARSIEEFDVPESGAVAAADAATGSEELTFKRHSTVSIDPDEVVDALQDLGGLNPLTQMQHDNRSKTIFALATAADHATIESLIDKLDGTGRGLKVIWLSRRTRADQVAGTIKALMVGEKKKEDNSRSRYYWSPWDDNGGGDEEETAAFRIQADVENNRLLLWANDDEYKEVSALLKDLGAVAAGAGSNPNKWRVIDARTPAETKELIERLQQTWSGQNKLNINVAPAAENEAAPPAVKQEPAAEPAPNKDEITSIAVPFRFAVQTAVAPQYVPAAESGEKAVEPAAAAEPTAVEATPAPDAQTTAVQTPPEINITVTPDGRMIISSDDVAALDQLEELMSELEPPKQDFEVFPLANSRASLVSLNLEEYFADELSDDKDTDSFGWWWDDSSGKEEDPATLGKARKLRFIWDSDTNTIIAQNATEAQLEVIRNLIKIYDQPPSEDSVTRRRTDVVPIRYSNAQDIGTAIKEVYRDLLSSKDKEFQAGGREGDEGGRSRSERFSFFGGSSSSSQKSTPMKMSFEGALSIGVDEISNSLIISADDTIWENVRDLAVSLDEKAKPDTVVQVHELRGSLKATDLQAVLNTALARPWQGNKPPEGAASGSRGGGESSSRGGDGERRSGDRGSDRDRGRGDRGSDRGRGRD</sequence>
<dbReference type="PANTHER" id="PTHR30332">
    <property type="entry name" value="PROBABLE GENERAL SECRETION PATHWAY PROTEIN D"/>
    <property type="match status" value="1"/>
</dbReference>
<protein>
    <recommendedName>
        <fullName evidence="5">NolW-like domain-containing protein</fullName>
    </recommendedName>
</protein>
<feature type="region of interest" description="Disordered" evidence="4">
    <location>
        <begin position="674"/>
        <end position="693"/>
    </location>
</feature>
<keyword evidence="2" id="KW-0732">Signal</keyword>
<organism evidence="6 7">
    <name type="scientific">Lacipirellula parvula</name>
    <dbReference type="NCBI Taxonomy" id="2650471"/>
    <lineage>
        <taxon>Bacteria</taxon>
        <taxon>Pseudomonadati</taxon>
        <taxon>Planctomycetota</taxon>
        <taxon>Planctomycetia</taxon>
        <taxon>Pirellulales</taxon>
        <taxon>Lacipirellulaceae</taxon>
        <taxon>Lacipirellula</taxon>
    </lineage>
</organism>
<feature type="region of interest" description="Disordered" evidence="4">
    <location>
        <begin position="73"/>
        <end position="129"/>
    </location>
</feature>
<evidence type="ECO:0000256" key="3">
    <source>
        <dbReference type="ARBA" id="ARBA00023136"/>
    </source>
</evidence>